<organism evidence="2">
    <name type="scientific">Fagus sylvatica</name>
    <name type="common">Beechnut</name>
    <dbReference type="NCBI Taxonomy" id="28930"/>
    <lineage>
        <taxon>Eukaryota</taxon>
        <taxon>Viridiplantae</taxon>
        <taxon>Streptophyta</taxon>
        <taxon>Embryophyta</taxon>
        <taxon>Tracheophyta</taxon>
        <taxon>Spermatophyta</taxon>
        <taxon>Magnoliopsida</taxon>
        <taxon>eudicotyledons</taxon>
        <taxon>Gunneridae</taxon>
        <taxon>Pentapetalae</taxon>
        <taxon>rosids</taxon>
        <taxon>fabids</taxon>
        <taxon>Fagales</taxon>
        <taxon>Fagaceae</taxon>
        <taxon>Fagus</taxon>
    </lineage>
</organism>
<name>A0A2N9J5I8_FAGSY</name>
<gene>
    <name evidence="2" type="ORF">FSB_LOCUS59493</name>
</gene>
<feature type="region of interest" description="Disordered" evidence="1">
    <location>
        <begin position="1"/>
        <end position="60"/>
    </location>
</feature>
<feature type="compositionally biased region" description="Polar residues" evidence="1">
    <location>
        <begin position="79"/>
        <end position="104"/>
    </location>
</feature>
<feature type="region of interest" description="Disordered" evidence="1">
    <location>
        <begin position="79"/>
        <end position="120"/>
    </location>
</feature>
<evidence type="ECO:0000313" key="2">
    <source>
        <dbReference type="EMBL" id="SPD31611.1"/>
    </source>
</evidence>
<protein>
    <submittedName>
        <fullName evidence="2">Uncharacterized protein</fullName>
    </submittedName>
</protein>
<proteinExistence type="predicted"/>
<sequence length="120" mass="12921">MAGKNSKKATSSSRIPPNKLPDVKPELVTPSQLVKYDPHQITQINSPDKPSSSRMVPLGKSPEELAEICRLAAIQCQSATASGKHSPASSEGSTNEAAKVSSQFPHPVPMPLNWYQDPLF</sequence>
<accession>A0A2N9J5I8</accession>
<feature type="compositionally biased region" description="Polar residues" evidence="1">
    <location>
        <begin position="40"/>
        <end position="54"/>
    </location>
</feature>
<dbReference type="EMBL" id="OIVN01006370">
    <property type="protein sequence ID" value="SPD31611.1"/>
    <property type="molecule type" value="Genomic_DNA"/>
</dbReference>
<reference evidence="2" key="1">
    <citation type="submission" date="2018-02" db="EMBL/GenBank/DDBJ databases">
        <authorList>
            <person name="Cohen D.B."/>
            <person name="Kent A.D."/>
        </authorList>
    </citation>
    <scope>NUCLEOTIDE SEQUENCE</scope>
</reference>
<evidence type="ECO:0000256" key="1">
    <source>
        <dbReference type="SAM" id="MobiDB-lite"/>
    </source>
</evidence>
<dbReference type="AlphaFoldDB" id="A0A2N9J5I8"/>